<dbReference type="EMBL" id="BMAW01034595">
    <property type="protein sequence ID" value="GFU35886.1"/>
    <property type="molecule type" value="Genomic_DNA"/>
</dbReference>
<organism evidence="1 2">
    <name type="scientific">Nephila pilipes</name>
    <name type="common">Giant wood spider</name>
    <name type="synonym">Nephila maculata</name>
    <dbReference type="NCBI Taxonomy" id="299642"/>
    <lineage>
        <taxon>Eukaryota</taxon>
        <taxon>Metazoa</taxon>
        <taxon>Ecdysozoa</taxon>
        <taxon>Arthropoda</taxon>
        <taxon>Chelicerata</taxon>
        <taxon>Arachnida</taxon>
        <taxon>Araneae</taxon>
        <taxon>Araneomorphae</taxon>
        <taxon>Entelegynae</taxon>
        <taxon>Araneoidea</taxon>
        <taxon>Nephilidae</taxon>
        <taxon>Nephila</taxon>
    </lineage>
</organism>
<reference evidence="1" key="1">
    <citation type="submission" date="2020-08" db="EMBL/GenBank/DDBJ databases">
        <title>Multicomponent nature underlies the extraordinary mechanical properties of spider dragline silk.</title>
        <authorList>
            <person name="Kono N."/>
            <person name="Nakamura H."/>
            <person name="Mori M."/>
            <person name="Yoshida Y."/>
            <person name="Ohtoshi R."/>
            <person name="Malay A.D."/>
            <person name="Moran D.A.P."/>
            <person name="Tomita M."/>
            <person name="Numata K."/>
            <person name="Arakawa K."/>
        </authorList>
    </citation>
    <scope>NUCLEOTIDE SEQUENCE</scope>
</reference>
<proteinExistence type="predicted"/>
<protein>
    <submittedName>
        <fullName evidence="1">Uncharacterized protein</fullName>
    </submittedName>
</protein>
<sequence length="165" mass="19182">MTRNLTAQEINLAEKNLLKIVQDKSFNKEDNLKGLLTYVDQDELHRLKTKIIKRDNTEDFKCSMVLPSSHKLVYDNGSNFVGTNRLLKAIDWNNTSDFLSETRIRQKFNSPTAKAVLNSRPLTYLSEYPTDLEPLTPLLFIQDIKTVVLPNIDKVNLSKRWTYRH</sequence>
<evidence type="ECO:0000313" key="1">
    <source>
        <dbReference type="EMBL" id="GFU35886.1"/>
    </source>
</evidence>
<keyword evidence="2" id="KW-1185">Reference proteome</keyword>
<dbReference type="OrthoDB" id="6420849at2759"/>
<evidence type="ECO:0000313" key="2">
    <source>
        <dbReference type="Proteomes" id="UP000887013"/>
    </source>
</evidence>
<accession>A0A8X6QXL7</accession>
<dbReference type="AlphaFoldDB" id="A0A8X6QXL7"/>
<dbReference type="Proteomes" id="UP000887013">
    <property type="component" value="Unassembled WGS sequence"/>
</dbReference>
<name>A0A8X6QXL7_NEPPI</name>
<comment type="caution">
    <text evidence="1">The sequence shown here is derived from an EMBL/GenBank/DDBJ whole genome shotgun (WGS) entry which is preliminary data.</text>
</comment>
<gene>
    <name evidence="1" type="ORF">NPIL_1541</name>
</gene>